<dbReference type="InterPro" id="IPR020846">
    <property type="entry name" value="MFS_dom"/>
</dbReference>
<evidence type="ECO:0000256" key="2">
    <source>
        <dbReference type="ARBA" id="ARBA00010992"/>
    </source>
</evidence>
<evidence type="ECO:0000313" key="11">
    <source>
        <dbReference type="EMBL" id="ODQ75074.1"/>
    </source>
</evidence>
<dbReference type="Proteomes" id="UP000094385">
    <property type="component" value="Unassembled WGS sequence"/>
</dbReference>
<keyword evidence="3 7" id="KW-0813">Transport</keyword>
<evidence type="ECO:0000256" key="6">
    <source>
        <dbReference type="ARBA" id="ARBA00023136"/>
    </source>
</evidence>
<dbReference type="InterPro" id="IPR050360">
    <property type="entry name" value="MFS_Sugar_Transporters"/>
</dbReference>
<dbReference type="FunFam" id="1.20.1250.20:FF:000026">
    <property type="entry name" value="MFS quinate transporter QutD"/>
    <property type="match status" value="1"/>
</dbReference>
<feature type="transmembrane region" description="Helical" evidence="9">
    <location>
        <begin position="406"/>
        <end position="429"/>
    </location>
</feature>
<keyword evidence="12" id="KW-1185">Reference proteome</keyword>
<organism evidence="11 12">
    <name type="scientific">Lipomyces starkeyi NRRL Y-11557</name>
    <dbReference type="NCBI Taxonomy" id="675824"/>
    <lineage>
        <taxon>Eukaryota</taxon>
        <taxon>Fungi</taxon>
        <taxon>Dikarya</taxon>
        <taxon>Ascomycota</taxon>
        <taxon>Saccharomycotina</taxon>
        <taxon>Lipomycetes</taxon>
        <taxon>Lipomycetales</taxon>
        <taxon>Lipomycetaceae</taxon>
        <taxon>Lipomyces</taxon>
    </lineage>
</organism>
<feature type="transmembrane region" description="Helical" evidence="9">
    <location>
        <begin position="295"/>
        <end position="316"/>
    </location>
</feature>
<dbReference type="PROSITE" id="PS50850">
    <property type="entry name" value="MFS"/>
    <property type="match status" value="1"/>
</dbReference>
<dbReference type="OrthoDB" id="4142200at2759"/>
<dbReference type="STRING" id="675824.A0A1E3QC64"/>
<feature type="region of interest" description="Disordered" evidence="8">
    <location>
        <begin position="499"/>
        <end position="557"/>
    </location>
</feature>
<feature type="transmembrane region" description="Helical" evidence="9">
    <location>
        <begin position="270"/>
        <end position="289"/>
    </location>
</feature>
<dbReference type="CDD" id="cd17356">
    <property type="entry name" value="MFS_HXT"/>
    <property type="match status" value="1"/>
</dbReference>
<feature type="domain" description="Major facilitator superfamily (MFS) profile" evidence="10">
    <location>
        <begin position="11"/>
        <end position="460"/>
    </location>
</feature>
<evidence type="ECO:0000256" key="5">
    <source>
        <dbReference type="ARBA" id="ARBA00022989"/>
    </source>
</evidence>
<comment type="similarity">
    <text evidence="2 7">Belongs to the major facilitator superfamily. Sugar transporter (TC 2.A.1.1) family.</text>
</comment>
<evidence type="ECO:0000256" key="3">
    <source>
        <dbReference type="ARBA" id="ARBA00022448"/>
    </source>
</evidence>
<keyword evidence="6 9" id="KW-0472">Membrane</keyword>
<sequence length="557" mass="61865">MVLKTYNPYVVAAAATIGGMLFGFDVSSVSAFVDNPTYREFLNYPDDVKQGGITSAMAGGSFFGSLISGRISDILGRRYSIQCGAIIWMIGSLVQCTVQNTTQLIIGRLISGVAIGICSSQVPVYIAELSPKKIRGRLVGLFQWAITWGIMIMFFISYGCSFMTGAKSFRIAWGLQIVPGVLLLSALVFFPESPRWLATKDRWDEATNVIAHIQGGGDMDHPDVLLEMQEIREVVRIDRMSKDVSIFDLFAPGSRLRTFVGASVQMWQQLTGINVMMYYVVYTFAMAGYDGNAGLISSSIQYVVNVIMTVPAILFIDKWGRRPLLLTGSTFMALWLFLVGGIMGHYGHYVDSLNGNSGIKWTVPNRSAALSIIAFNYLFVGTFAPSWGPGAWIYVSEIFPLKQRALANGFCASINWTFNFLLAFCVPPGFKYIQWRVYIIFAIFCVIMTFHVFFMFPETKGKTLEEVDLIWEENIAPWKSGRIEVADLEVHRDLRSRVEKDKTPRREDPSAFHELGDVSSSNNSSGTSTPALYSDDPGEENSGAVDRTSIDSNSRLI</sequence>
<evidence type="ECO:0000256" key="9">
    <source>
        <dbReference type="SAM" id="Phobius"/>
    </source>
</evidence>
<dbReference type="NCBIfam" id="TIGR00879">
    <property type="entry name" value="SP"/>
    <property type="match status" value="1"/>
</dbReference>
<dbReference type="InterPro" id="IPR036259">
    <property type="entry name" value="MFS_trans_sf"/>
</dbReference>
<evidence type="ECO:0000256" key="7">
    <source>
        <dbReference type="RuleBase" id="RU003346"/>
    </source>
</evidence>
<dbReference type="PROSITE" id="PS00216">
    <property type="entry name" value="SUGAR_TRANSPORT_1"/>
    <property type="match status" value="2"/>
</dbReference>
<feature type="transmembrane region" description="Helical" evidence="9">
    <location>
        <begin position="104"/>
        <end position="126"/>
    </location>
</feature>
<proteinExistence type="inferred from homology"/>
<dbReference type="SUPFAM" id="SSF103473">
    <property type="entry name" value="MFS general substrate transporter"/>
    <property type="match status" value="1"/>
</dbReference>
<dbReference type="AlphaFoldDB" id="A0A1E3QC64"/>
<name>A0A1E3QC64_LIPST</name>
<feature type="transmembrane region" description="Helical" evidence="9">
    <location>
        <begin position="368"/>
        <end position="394"/>
    </location>
</feature>
<dbReference type="InterPro" id="IPR005829">
    <property type="entry name" value="Sugar_transporter_CS"/>
</dbReference>
<protein>
    <recommendedName>
        <fullName evidence="10">Major facilitator superfamily (MFS) profile domain-containing protein</fullName>
    </recommendedName>
</protein>
<dbReference type="GO" id="GO:0005351">
    <property type="term" value="F:carbohydrate:proton symporter activity"/>
    <property type="evidence" value="ECO:0007669"/>
    <property type="project" value="TreeGrafter"/>
</dbReference>
<keyword evidence="4 9" id="KW-0812">Transmembrane</keyword>
<evidence type="ECO:0000256" key="8">
    <source>
        <dbReference type="SAM" id="MobiDB-lite"/>
    </source>
</evidence>
<feature type="transmembrane region" description="Helical" evidence="9">
    <location>
        <begin position="171"/>
        <end position="190"/>
    </location>
</feature>
<feature type="compositionally biased region" description="Basic and acidic residues" evidence="8">
    <location>
        <begin position="499"/>
        <end position="516"/>
    </location>
</feature>
<reference evidence="11 12" key="1">
    <citation type="journal article" date="2016" name="Proc. Natl. Acad. Sci. U.S.A.">
        <title>Comparative genomics of biotechnologically important yeasts.</title>
        <authorList>
            <person name="Riley R."/>
            <person name="Haridas S."/>
            <person name="Wolfe K.H."/>
            <person name="Lopes M.R."/>
            <person name="Hittinger C.T."/>
            <person name="Goeker M."/>
            <person name="Salamov A.A."/>
            <person name="Wisecaver J.H."/>
            <person name="Long T.M."/>
            <person name="Calvey C.H."/>
            <person name="Aerts A.L."/>
            <person name="Barry K.W."/>
            <person name="Choi C."/>
            <person name="Clum A."/>
            <person name="Coughlan A.Y."/>
            <person name="Deshpande S."/>
            <person name="Douglass A.P."/>
            <person name="Hanson S.J."/>
            <person name="Klenk H.-P."/>
            <person name="LaButti K.M."/>
            <person name="Lapidus A."/>
            <person name="Lindquist E.A."/>
            <person name="Lipzen A.M."/>
            <person name="Meier-Kolthoff J.P."/>
            <person name="Ohm R.A."/>
            <person name="Otillar R.P."/>
            <person name="Pangilinan J.L."/>
            <person name="Peng Y."/>
            <person name="Rokas A."/>
            <person name="Rosa C.A."/>
            <person name="Scheuner C."/>
            <person name="Sibirny A.A."/>
            <person name="Slot J.C."/>
            <person name="Stielow J.B."/>
            <person name="Sun H."/>
            <person name="Kurtzman C.P."/>
            <person name="Blackwell M."/>
            <person name="Grigoriev I.V."/>
            <person name="Jeffries T.W."/>
        </authorList>
    </citation>
    <scope>NUCLEOTIDE SEQUENCE [LARGE SCALE GENOMIC DNA]</scope>
    <source>
        <strain evidence="11 12">NRRL Y-11557</strain>
    </source>
</reference>
<feature type="transmembrane region" description="Helical" evidence="9">
    <location>
        <begin position="138"/>
        <end position="159"/>
    </location>
</feature>
<dbReference type="EMBL" id="KV454291">
    <property type="protein sequence ID" value="ODQ75074.1"/>
    <property type="molecule type" value="Genomic_DNA"/>
</dbReference>
<evidence type="ECO:0000256" key="4">
    <source>
        <dbReference type="ARBA" id="ARBA00022692"/>
    </source>
</evidence>
<comment type="subcellular location">
    <subcellularLocation>
        <location evidence="1">Membrane</location>
        <topology evidence="1">Multi-pass membrane protein</topology>
    </subcellularLocation>
</comment>
<keyword evidence="5 9" id="KW-1133">Transmembrane helix</keyword>
<evidence type="ECO:0000313" key="12">
    <source>
        <dbReference type="Proteomes" id="UP000094385"/>
    </source>
</evidence>
<dbReference type="InterPro" id="IPR005828">
    <property type="entry name" value="MFS_sugar_transport-like"/>
</dbReference>
<dbReference type="PRINTS" id="PR00171">
    <property type="entry name" value="SUGRTRNSPORT"/>
</dbReference>
<dbReference type="GO" id="GO:0016020">
    <property type="term" value="C:membrane"/>
    <property type="evidence" value="ECO:0007669"/>
    <property type="project" value="UniProtKB-SubCell"/>
</dbReference>
<feature type="transmembrane region" description="Helical" evidence="9">
    <location>
        <begin position="435"/>
        <end position="456"/>
    </location>
</feature>
<dbReference type="PANTHER" id="PTHR48022:SF7">
    <property type="entry name" value="MAJOR FACILITATOR SUPERFAMILY (MFS) PROFILE DOMAIN-CONTAINING PROTEIN-RELATED"/>
    <property type="match status" value="1"/>
</dbReference>
<dbReference type="PROSITE" id="PS00217">
    <property type="entry name" value="SUGAR_TRANSPORT_2"/>
    <property type="match status" value="1"/>
</dbReference>
<dbReference type="InterPro" id="IPR003663">
    <property type="entry name" value="Sugar/inositol_transpt"/>
</dbReference>
<evidence type="ECO:0000256" key="1">
    <source>
        <dbReference type="ARBA" id="ARBA00004141"/>
    </source>
</evidence>
<evidence type="ECO:0000259" key="10">
    <source>
        <dbReference type="PROSITE" id="PS50850"/>
    </source>
</evidence>
<accession>A0A1E3QC64</accession>
<dbReference type="PANTHER" id="PTHR48022">
    <property type="entry name" value="PLASTIDIC GLUCOSE TRANSPORTER 4"/>
    <property type="match status" value="1"/>
</dbReference>
<feature type="transmembrane region" description="Helical" evidence="9">
    <location>
        <begin position="9"/>
        <end position="33"/>
    </location>
</feature>
<feature type="compositionally biased region" description="Low complexity" evidence="8">
    <location>
        <begin position="519"/>
        <end position="529"/>
    </location>
</feature>
<gene>
    <name evidence="11" type="ORF">LIPSTDRAFT_1811</name>
</gene>
<feature type="transmembrane region" description="Helical" evidence="9">
    <location>
        <begin position="323"/>
        <end position="348"/>
    </location>
</feature>
<dbReference type="Pfam" id="PF00083">
    <property type="entry name" value="Sugar_tr"/>
    <property type="match status" value="1"/>
</dbReference>
<dbReference type="Gene3D" id="1.20.1250.20">
    <property type="entry name" value="MFS general substrate transporter like domains"/>
    <property type="match status" value="1"/>
</dbReference>